<dbReference type="EMBL" id="CAJNYV010001929">
    <property type="protein sequence ID" value="CAF3446036.1"/>
    <property type="molecule type" value="Genomic_DNA"/>
</dbReference>
<dbReference type="EMBL" id="CAJOBS010000675">
    <property type="protein sequence ID" value="CAF4623203.1"/>
    <property type="molecule type" value="Genomic_DNA"/>
</dbReference>
<dbReference type="Proteomes" id="UP000663865">
    <property type="component" value="Unassembled WGS sequence"/>
</dbReference>
<evidence type="ECO:0000313" key="3">
    <source>
        <dbReference type="Proteomes" id="UP000663865"/>
    </source>
</evidence>
<comment type="caution">
    <text evidence="1">The sequence shown here is derived from an EMBL/GenBank/DDBJ whole genome shotgun (WGS) entry which is preliminary data.</text>
</comment>
<organism evidence="1 3">
    <name type="scientific">Rotaria socialis</name>
    <dbReference type="NCBI Taxonomy" id="392032"/>
    <lineage>
        <taxon>Eukaryota</taxon>
        <taxon>Metazoa</taxon>
        <taxon>Spiralia</taxon>
        <taxon>Gnathifera</taxon>
        <taxon>Rotifera</taxon>
        <taxon>Eurotatoria</taxon>
        <taxon>Bdelloidea</taxon>
        <taxon>Philodinida</taxon>
        <taxon>Philodinidae</taxon>
        <taxon>Rotaria</taxon>
    </lineage>
</organism>
<dbReference type="Proteomes" id="UP000663838">
    <property type="component" value="Unassembled WGS sequence"/>
</dbReference>
<protein>
    <recommendedName>
        <fullName evidence="4">F-box domain-containing protein</fullName>
    </recommendedName>
</protein>
<evidence type="ECO:0008006" key="4">
    <source>
        <dbReference type="Google" id="ProtNLM"/>
    </source>
</evidence>
<dbReference type="InterPro" id="IPR032675">
    <property type="entry name" value="LRR_dom_sf"/>
</dbReference>
<name>A0A818DFX1_9BILA</name>
<dbReference type="Gene3D" id="3.80.10.10">
    <property type="entry name" value="Ribonuclease Inhibitor"/>
    <property type="match status" value="1"/>
</dbReference>
<accession>A0A818DFX1</accession>
<proteinExistence type="predicted"/>
<gene>
    <name evidence="1" type="ORF">KIK155_LOCUS12029</name>
    <name evidence="2" type="ORF">TOA249_LOCUS12103</name>
</gene>
<reference evidence="1" key="1">
    <citation type="submission" date="2021-02" db="EMBL/GenBank/DDBJ databases">
        <authorList>
            <person name="Nowell W R."/>
        </authorList>
    </citation>
    <scope>NUCLEOTIDE SEQUENCE</scope>
</reference>
<dbReference type="AlphaFoldDB" id="A0A818DFX1"/>
<evidence type="ECO:0000313" key="2">
    <source>
        <dbReference type="EMBL" id="CAF4623203.1"/>
    </source>
</evidence>
<evidence type="ECO:0000313" key="1">
    <source>
        <dbReference type="EMBL" id="CAF3446036.1"/>
    </source>
</evidence>
<sequence length="371" mass="43100">MVTVFEYLPDEILLLVCLQLHPFDLVHAFGHLNARFDTLLCDYRLFRHINIDSNKIASNYTKYIIIYGRRGTAQTLRATVKCHWLDLSHFINLRKLILCRPSREQQNQLRTIIATTQNLRQLRQLTFIKFDDEEYISRSIMAGRFPNLIQCQLQRWHDEQDFTCARLQCENLQSLTLNILSSLNIAMNILSSLPNLVIFRVNSFLVSHTNANTGIVSSRHHQLKHFYISLSNWNGFGYFGDYCRIFDCLLPLAPKLTTLSVYLKMMCSSMNRDSAIGVQLLLTAIAEHLPADCCFDCSLPCQVAERKQPGFPSSRSYWHQQARNFISRITRIQSGLTKKHSTFADLESRRISKQYVKVYMKAHILRLGVRM</sequence>